<dbReference type="OrthoDB" id="5184628at2"/>
<keyword evidence="2" id="KW-1185">Reference proteome</keyword>
<proteinExistence type="predicted"/>
<name>A0A3M2LDV8_9NOCA</name>
<dbReference type="SUPFAM" id="SSF50118">
    <property type="entry name" value="Cell growth inhibitor/plasmid maintenance toxic component"/>
    <property type="match status" value="1"/>
</dbReference>
<organism evidence="1 2">
    <name type="scientific">Nocardia stercoris</name>
    <dbReference type="NCBI Taxonomy" id="2483361"/>
    <lineage>
        <taxon>Bacteria</taxon>
        <taxon>Bacillati</taxon>
        <taxon>Actinomycetota</taxon>
        <taxon>Actinomycetes</taxon>
        <taxon>Mycobacteriales</taxon>
        <taxon>Nocardiaceae</taxon>
        <taxon>Nocardia</taxon>
    </lineage>
</organism>
<dbReference type="AlphaFoldDB" id="A0A3M2LDV8"/>
<protein>
    <submittedName>
        <fullName evidence="1">Type II toxin-antitoxin system PemK/MazF family toxin</fullName>
    </submittedName>
</protein>
<dbReference type="Pfam" id="PF02452">
    <property type="entry name" value="PemK_toxin"/>
    <property type="match status" value="1"/>
</dbReference>
<dbReference type="RefSeq" id="WP_122188263.1">
    <property type="nucleotide sequence ID" value="NZ_RFFH01000004.1"/>
</dbReference>
<dbReference type="GO" id="GO:0003677">
    <property type="term" value="F:DNA binding"/>
    <property type="evidence" value="ECO:0007669"/>
    <property type="project" value="InterPro"/>
</dbReference>
<dbReference type="EMBL" id="RFFH01000004">
    <property type="protein sequence ID" value="RMI32878.1"/>
    <property type="molecule type" value="Genomic_DNA"/>
</dbReference>
<evidence type="ECO:0000313" key="1">
    <source>
        <dbReference type="EMBL" id="RMI32878.1"/>
    </source>
</evidence>
<evidence type="ECO:0000313" key="2">
    <source>
        <dbReference type="Proteomes" id="UP000279275"/>
    </source>
</evidence>
<sequence length="187" mass="21258">MATTWSSFGRQITTIATGQGAELVRQSTPGIVRRMRRSAVVEFAFGRRPVPRVAVRPTASVAMPTTQRARQVVYCPHLDGRADPGEIVWTWLPFDHDPREGSDQPVLIVGRERSTLLGLAVSPDPRWAHDPDWVGIGRGSWDGRPHWVRMDRVHDVPEESIRREGAILERRSFDAVAHRLCGEYRWY</sequence>
<dbReference type="InterPro" id="IPR003477">
    <property type="entry name" value="PemK-like"/>
</dbReference>
<gene>
    <name evidence="1" type="ORF">EBN03_13240</name>
</gene>
<accession>A0A3M2LDV8</accession>
<dbReference type="Proteomes" id="UP000279275">
    <property type="component" value="Unassembled WGS sequence"/>
</dbReference>
<reference evidence="1 2" key="1">
    <citation type="submission" date="2018-10" db="EMBL/GenBank/DDBJ databases">
        <title>Isolation from cow dung.</title>
        <authorList>
            <person name="Ling L."/>
        </authorList>
    </citation>
    <scope>NUCLEOTIDE SEQUENCE [LARGE SCALE GENOMIC DNA]</scope>
    <source>
        <strain evidence="1 2">NEAU-LL90</strain>
    </source>
</reference>
<comment type="caution">
    <text evidence="1">The sequence shown here is derived from an EMBL/GenBank/DDBJ whole genome shotgun (WGS) entry which is preliminary data.</text>
</comment>